<evidence type="ECO:0000313" key="1">
    <source>
        <dbReference type="EMBL" id="MFM0636542.1"/>
    </source>
</evidence>
<sequence>MPKKTISGTAMAQGRVTYMLELVRGSSHIASTRKPETLNHAIAEVLEGFHQVHGMPGLGVFRELLAQDVERRGHRGAASAVRSFSPGGVDEADIRLLTLTDS</sequence>
<proteinExistence type="predicted"/>
<organism evidence="1 2">
    <name type="scientific">Paraburkholderia metrosideri</name>
    <dbReference type="NCBI Taxonomy" id="580937"/>
    <lineage>
        <taxon>Bacteria</taxon>
        <taxon>Pseudomonadati</taxon>
        <taxon>Pseudomonadota</taxon>
        <taxon>Betaproteobacteria</taxon>
        <taxon>Burkholderiales</taxon>
        <taxon>Burkholderiaceae</taxon>
        <taxon>Paraburkholderia</taxon>
    </lineage>
</organism>
<dbReference type="Proteomes" id="UP001629432">
    <property type="component" value="Unassembled WGS sequence"/>
</dbReference>
<evidence type="ECO:0000313" key="2">
    <source>
        <dbReference type="Proteomes" id="UP001629432"/>
    </source>
</evidence>
<name>A0ABW9DRA0_9BURK</name>
<accession>A0ABW9DRA0</accession>
<dbReference type="EMBL" id="JAQQCF010000004">
    <property type="protein sequence ID" value="MFM0636542.1"/>
    <property type="molecule type" value="Genomic_DNA"/>
</dbReference>
<dbReference type="RefSeq" id="WP_408334574.1">
    <property type="nucleotide sequence ID" value="NZ_JAQQCF010000004.1"/>
</dbReference>
<comment type="caution">
    <text evidence="1">The sequence shown here is derived from an EMBL/GenBank/DDBJ whole genome shotgun (WGS) entry which is preliminary data.</text>
</comment>
<protein>
    <submittedName>
        <fullName evidence="1">Uncharacterized protein</fullName>
    </submittedName>
</protein>
<gene>
    <name evidence="1" type="ORF">PQQ63_07550</name>
</gene>
<keyword evidence="2" id="KW-1185">Reference proteome</keyword>
<reference evidence="1 2" key="1">
    <citation type="journal article" date="2024" name="Chem. Sci.">
        <title>Discovery of megapolipeptins by genome mining of a Burkholderiales bacteria collection.</title>
        <authorList>
            <person name="Paulo B.S."/>
            <person name="Recchia M.J.J."/>
            <person name="Lee S."/>
            <person name="Fergusson C.H."/>
            <person name="Romanowski S.B."/>
            <person name="Hernandez A."/>
            <person name="Krull N."/>
            <person name="Liu D.Y."/>
            <person name="Cavanagh H."/>
            <person name="Bos A."/>
            <person name="Gray C.A."/>
            <person name="Murphy B.T."/>
            <person name="Linington R.G."/>
            <person name="Eustaquio A.S."/>
        </authorList>
    </citation>
    <scope>NUCLEOTIDE SEQUENCE [LARGE SCALE GENOMIC DNA]</scope>
    <source>
        <strain evidence="1 2">RL17-338-BIC-A</strain>
    </source>
</reference>